<accession>A0A0K1LS47</accession>
<protein>
    <submittedName>
        <fullName evidence="1">Uncharacterized protein</fullName>
    </submittedName>
</protein>
<sequence>MMANRTVSPSTQGVRPAMRQMYNGRNVATRPIPLIVDTSEIRAIMAAAADARPKTSAVNFPQSGPRPAGAAVVFGTKVSGAPGNVVSNNAATFAPLTGTQNFE</sequence>
<dbReference type="Proteomes" id="UP000222075">
    <property type="component" value="Segment"/>
</dbReference>
<reference evidence="1 2" key="1">
    <citation type="journal article" date="2016" name="BMC Microbiol.">
        <title>Characterization of mycobacteria and mycobacteriophages isolated from compost at the Sao Paulo Zoo Park Foundation in Brazil and creation of the new mycobacteriophage Cluster U.</title>
        <authorList>
            <person name="Lima-Junior J.D."/>
            <person name="Viana-Niero C."/>
            <person name="Conde Oliveira D.V."/>
            <person name="Machado G.E."/>
            <person name="Rabello M.C."/>
            <person name="Martins-Junior J."/>
            <person name="Martins L.F."/>
            <person name="Digiampietri L.A."/>
            <person name="da Silva A.M."/>
            <person name="Setubal J.C."/>
            <person name="Russell D.A."/>
            <person name="Jacobs-Sera D."/>
            <person name="Pope W.H."/>
            <person name="Hatfull G.F."/>
            <person name="Leao S.C."/>
        </authorList>
    </citation>
    <scope>NUCLEOTIDE SEQUENCE [LARGE SCALE GENOMIC DNA]</scope>
</reference>
<dbReference type="EMBL" id="KR997933">
    <property type="protein sequence ID" value="AKU45294.1"/>
    <property type="molecule type" value="Genomic_DNA"/>
</dbReference>
<gene>
    <name evidence="1" type="ORF">MADRUGA_4</name>
</gene>
<evidence type="ECO:0000313" key="2">
    <source>
        <dbReference type="Proteomes" id="UP000222075"/>
    </source>
</evidence>
<name>A0A0K1LS47_9CAUD</name>
<proteinExistence type="predicted"/>
<organism evidence="1 2">
    <name type="scientific">Mycobacterium phage Madruga</name>
    <dbReference type="NCBI Taxonomy" id="1675552"/>
    <lineage>
        <taxon>Viruses</taxon>
        <taxon>Duplodnaviria</taxon>
        <taxon>Heunggongvirae</taxon>
        <taxon>Uroviricota</taxon>
        <taxon>Caudoviricetes</taxon>
        <taxon>Patiencevirus</taxon>
        <taxon>Patiencevirus patience</taxon>
    </lineage>
</organism>
<evidence type="ECO:0000313" key="1">
    <source>
        <dbReference type="EMBL" id="AKU45294.1"/>
    </source>
</evidence>